<dbReference type="CDD" id="cd02440">
    <property type="entry name" value="AdoMet_MTases"/>
    <property type="match status" value="1"/>
</dbReference>
<comment type="similarity">
    <text evidence="1">Belongs to the class I-like SAM-binding methyltransferase superfamily. TRM5/TYW2 family.</text>
</comment>
<dbReference type="InterPro" id="IPR056744">
    <property type="entry name" value="TRM5/TYW2-like_N"/>
</dbReference>
<keyword evidence="2 11" id="KW-0963">Cytoplasm</keyword>
<feature type="binding site" evidence="11">
    <location>
        <begin position="287"/>
        <end position="288"/>
    </location>
    <ligand>
        <name>S-adenosyl-L-methionine</name>
        <dbReference type="ChEBI" id="CHEBI:59789"/>
    </ligand>
</feature>
<name>A0A8K0ETF5_BRALA</name>
<dbReference type="Pfam" id="PF02475">
    <property type="entry name" value="TRM5-TYW2_MTfase"/>
    <property type="match status" value="1"/>
</dbReference>
<dbReference type="Gene3D" id="3.30.300.110">
    <property type="entry name" value="Met-10+ protein-like domains"/>
    <property type="match status" value="1"/>
</dbReference>
<reference evidence="14" key="1">
    <citation type="submission" date="2022-01" db="EMBL/GenBank/DDBJ databases">
        <authorList>
            <person name="Braso-Vives M."/>
        </authorList>
    </citation>
    <scope>NUCLEOTIDE SEQUENCE</scope>
</reference>
<dbReference type="InterPro" id="IPR025792">
    <property type="entry name" value="tRNA_Gua_MeTrfase_euk"/>
</dbReference>
<keyword evidence="7 11" id="KW-0496">Mitochondrion</keyword>
<evidence type="ECO:0000256" key="6">
    <source>
        <dbReference type="ARBA" id="ARBA00022694"/>
    </source>
</evidence>
<feature type="compositionally biased region" description="Basic and acidic residues" evidence="12">
    <location>
        <begin position="446"/>
        <end position="461"/>
    </location>
</feature>
<dbReference type="GO" id="GO:0070901">
    <property type="term" value="P:mitochondrial tRNA methylation"/>
    <property type="evidence" value="ECO:0007669"/>
    <property type="project" value="TreeGrafter"/>
</dbReference>
<dbReference type="FunFam" id="3.30.300.110:FF:000001">
    <property type="entry name" value="tRNA (guanine(37)-N1)-methyltransferase"/>
    <property type="match status" value="1"/>
</dbReference>
<keyword evidence="4 11" id="KW-0808">Transferase</keyword>
<evidence type="ECO:0000256" key="3">
    <source>
        <dbReference type="ARBA" id="ARBA00022603"/>
    </source>
</evidence>
<dbReference type="Gene3D" id="3.40.50.150">
    <property type="entry name" value="Vaccinia Virus protein VP39"/>
    <property type="match status" value="1"/>
</dbReference>
<feature type="binding site" evidence="11">
    <location>
        <position position="349"/>
    </location>
    <ligand>
        <name>S-adenosyl-L-methionine</name>
        <dbReference type="ChEBI" id="CHEBI:59789"/>
    </ligand>
</feature>
<evidence type="ECO:0000259" key="13">
    <source>
        <dbReference type="PROSITE" id="PS51684"/>
    </source>
</evidence>
<dbReference type="Proteomes" id="UP000838412">
    <property type="component" value="Chromosome 4"/>
</dbReference>
<evidence type="ECO:0000256" key="4">
    <source>
        <dbReference type="ARBA" id="ARBA00022679"/>
    </source>
</evidence>
<dbReference type="FunFam" id="3.40.50.150:FF:000102">
    <property type="entry name" value="tRNA (guanine(37)-N1)-methyltransferase"/>
    <property type="match status" value="1"/>
</dbReference>
<dbReference type="GO" id="GO:0005759">
    <property type="term" value="C:mitochondrial matrix"/>
    <property type="evidence" value="ECO:0007669"/>
    <property type="project" value="UniProtKB-SubCell"/>
</dbReference>
<dbReference type="GO" id="GO:0005634">
    <property type="term" value="C:nucleus"/>
    <property type="evidence" value="ECO:0007669"/>
    <property type="project" value="UniProtKB-SubCell"/>
</dbReference>
<dbReference type="PANTHER" id="PTHR23245">
    <property type="entry name" value="TRNA METHYLTRANSFERASE"/>
    <property type="match status" value="1"/>
</dbReference>
<proteinExistence type="inferred from homology"/>
<dbReference type="AlphaFoldDB" id="A0A8K0ETF5"/>
<comment type="catalytic activity">
    <reaction evidence="10 11">
        <text>guanosine(37) in tRNA + S-adenosyl-L-methionine = N(1)-methylguanosine(37) in tRNA + S-adenosyl-L-homocysteine + H(+)</text>
        <dbReference type="Rhea" id="RHEA:36899"/>
        <dbReference type="Rhea" id="RHEA-COMP:10145"/>
        <dbReference type="Rhea" id="RHEA-COMP:10147"/>
        <dbReference type="ChEBI" id="CHEBI:15378"/>
        <dbReference type="ChEBI" id="CHEBI:57856"/>
        <dbReference type="ChEBI" id="CHEBI:59789"/>
        <dbReference type="ChEBI" id="CHEBI:73542"/>
        <dbReference type="ChEBI" id="CHEBI:74269"/>
        <dbReference type="EC" id="2.1.1.228"/>
    </reaction>
</comment>
<accession>A0A8K0ETF5</accession>
<evidence type="ECO:0000256" key="9">
    <source>
        <dbReference type="ARBA" id="ARBA00045951"/>
    </source>
</evidence>
<protein>
    <recommendedName>
        <fullName evidence="11">tRNA (guanine(37)-N1)-methyltransferase</fullName>
        <ecNumber evidence="11">2.1.1.228</ecNumber>
    </recommendedName>
    <alternativeName>
        <fullName evidence="11">M1G-methyltransferase</fullName>
    </alternativeName>
    <alternativeName>
        <fullName evidence="11">tRNA [GM37] methyltransferase</fullName>
    </alternativeName>
    <alternativeName>
        <fullName evidence="11">tRNA methyltransferase 5 homolog</fullName>
    </alternativeName>
</protein>
<keyword evidence="5 11" id="KW-0949">S-adenosyl-L-methionine</keyword>
<dbReference type="PROSITE" id="PS51684">
    <property type="entry name" value="SAM_MT_TRM5_TYW2"/>
    <property type="match status" value="1"/>
</dbReference>
<feature type="region of interest" description="Disordered" evidence="12">
    <location>
        <begin position="439"/>
        <end position="471"/>
    </location>
</feature>
<dbReference type="InterPro" id="IPR029063">
    <property type="entry name" value="SAM-dependent_MTases_sf"/>
</dbReference>
<keyword evidence="15" id="KW-1185">Reference proteome</keyword>
<dbReference type="OrthoDB" id="408788at2759"/>
<dbReference type="PANTHER" id="PTHR23245:SF36">
    <property type="entry name" value="TRNA (GUANINE(37)-N1)-METHYLTRANSFERASE"/>
    <property type="match status" value="1"/>
</dbReference>
<comment type="subunit">
    <text evidence="11">Monomer.</text>
</comment>
<evidence type="ECO:0000256" key="7">
    <source>
        <dbReference type="ARBA" id="ARBA00023128"/>
    </source>
</evidence>
<feature type="binding site" evidence="11">
    <location>
        <position position="249"/>
    </location>
    <ligand>
        <name>S-adenosyl-L-methionine</name>
        <dbReference type="ChEBI" id="CHEBI:59789"/>
    </ligand>
</feature>
<dbReference type="Pfam" id="PF25133">
    <property type="entry name" value="TYW2_N_2"/>
    <property type="match status" value="1"/>
</dbReference>
<comment type="subcellular location">
    <subcellularLocation>
        <location evidence="11">Mitochondrion matrix</location>
    </subcellularLocation>
    <subcellularLocation>
        <location evidence="11">Nucleus</location>
    </subcellularLocation>
    <subcellularLocation>
        <location evidence="11">Cytoplasm</location>
    </subcellularLocation>
    <text evidence="11">Predominantly in the mitochondria and in the nucleus.</text>
</comment>
<evidence type="ECO:0000256" key="12">
    <source>
        <dbReference type="SAM" id="MobiDB-lite"/>
    </source>
</evidence>
<comment type="function">
    <text evidence="9">Involved in mitochondrial tRNA methylation. Specifically methylates the N1 position of guanosine-37 in various tRNAs. Methylation is not dependent on the nature of the nucleoside 5' of the target nucleoside. This is the first step in the biosynthesis of wybutosine (yW), a modified base adjacent to the anticodon of tRNAs and required for accurate decoding.</text>
</comment>
<evidence type="ECO:0000256" key="1">
    <source>
        <dbReference type="ARBA" id="ARBA00009775"/>
    </source>
</evidence>
<keyword evidence="6 11" id="KW-0819">tRNA processing</keyword>
<evidence type="ECO:0000256" key="5">
    <source>
        <dbReference type="ARBA" id="ARBA00022691"/>
    </source>
</evidence>
<organism evidence="14 15">
    <name type="scientific">Branchiostoma lanceolatum</name>
    <name type="common">Common lancelet</name>
    <name type="synonym">Amphioxus lanceolatum</name>
    <dbReference type="NCBI Taxonomy" id="7740"/>
    <lineage>
        <taxon>Eukaryota</taxon>
        <taxon>Metazoa</taxon>
        <taxon>Chordata</taxon>
        <taxon>Cephalochordata</taxon>
        <taxon>Leptocardii</taxon>
        <taxon>Amphioxiformes</taxon>
        <taxon>Branchiostomatidae</taxon>
        <taxon>Branchiostoma</taxon>
    </lineage>
</organism>
<keyword evidence="3 11" id="KW-0489">Methyltransferase</keyword>
<evidence type="ECO:0000256" key="10">
    <source>
        <dbReference type="ARBA" id="ARBA00047783"/>
    </source>
</evidence>
<feature type="binding site" evidence="11">
    <location>
        <begin position="315"/>
        <end position="316"/>
    </location>
    <ligand>
        <name>S-adenosyl-L-methionine</name>
        <dbReference type="ChEBI" id="CHEBI:59789"/>
    </ligand>
</feature>
<evidence type="ECO:0000313" key="15">
    <source>
        <dbReference type="Proteomes" id="UP000838412"/>
    </source>
</evidence>
<dbReference type="GO" id="GO:0002939">
    <property type="term" value="P:tRNA N1-guanine methylation"/>
    <property type="evidence" value="ECO:0007669"/>
    <property type="project" value="TreeGrafter"/>
</dbReference>
<comment type="similarity">
    <text evidence="11">Belongs to the TRM5 / TYW2 family.</text>
</comment>
<feature type="domain" description="SAM-dependent methyltransferase TRM5/TYW2-type" evidence="13">
    <location>
        <begin position="160"/>
        <end position="432"/>
    </location>
</feature>
<keyword evidence="8 11" id="KW-0539">Nucleus</keyword>
<gene>
    <name evidence="14" type="primary">TRMT5</name>
    <name evidence="14" type="ORF">BLAG_LOCUS17688</name>
</gene>
<dbReference type="EC" id="2.1.1.228" evidence="11"/>
<dbReference type="EMBL" id="OV696689">
    <property type="protein sequence ID" value="CAH1262766.1"/>
    <property type="molecule type" value="Genomic_DNA"/>
</dbReference>
<dbReference type="InterPro" id="IPR056743">
    <property type="entry name" value="TRM5-TYW2-like_MTfase"/>
</dbReference>
<dbReference type="HAMAP" id="MF_03152">
    <property type="entry name" value="TRM5"/>
    <property type="match status" value="1"/>
</dbReference>
<dbReference type="GO" id="GO:0052906">
    <property type="term" value="F:tRNA (guanine(37)-N1)-methyltransferase activity"/>
    <property type="evidence" value="ECO:0007669"/>
    <property type="project" value="UniProtKB-UniRule"/>
</dbReference>
<evidence type="ECO:0000256" key="11">
    <source>
        <dbReference type="HAMAP-Rule" id="MF_03152"/>
    </source>
</evidence>
<dbReference type="SUPFAM" id="SSF53335">
    <property type="entry name" value="S-adenosyl-L-methionine-dependent methyltransferases"/>
    <property type="match status" value="1"/>
</dbReference>
<dbReference type="InterPro" id="IPR030382">
    <property type="entry name" value="MeTrfase_TRM5/TYW2"/>
</dbReference>
<evidence type="ECO:0000256" key="2">
    <source>
        <dbReference type="ARBA" id="ARBA00022490"/>
    </source>
</evidence>
<evidence type="ECO:0000256" key="8">
    <source>
        <dbReference type="ARBA" id="ARBA00023242"/>
    </source>
</evidence>
<comment type="function">
    <text evidence="11">Specifically methylates the N1 position of guanosine-37 in various cytoplasmic and mitochondrial tRNAs. Methylation is not dependent on the nature of the nucleoside 5' of the target nucleoside. This is the first step in the biosynthesis of wybutosine (yW), a modified base adjacent to the anticodon of tRNAs and required for accurate decoding.</text>
</comment>
<sequence>MTLCGRFCCIVNRNKTFLQTTVSRFLLVMTENLFTPPPGVRGMEVLDRQAFNLTVQVPAIKIPTKAIGGLLKPLRSILLKRPNTKKLVDIPDDQLHKVLLFDPDKVVPEEHLTGEHGKLLQENGVTAVPQLYDLQLGYESWTAQEVLTAILPEGEVTTAFSRVGHIAHLNLRDHQLPYKTLIGQVIMDKNQGITSVVNKTNIINNTFRFFSMELIAGEDKTMVTVKENHCSFEFDFAQVYWNPRLGTEHERITNKLSARDVVYDVFAGVGPFSIPAARKRCEVLANDLNPESYKWLVHNTKLNKVQDRVRTFNMDGRQFIQEVVKKDMIDRCQGEDADLQDHTSHVIMNLPAMAVEFLDVFRGLLTGETLPEYRPPMIHCHTFSKADDPAADARRRVEEVLGAALPNDHYIHRVRDVAPNKEMMCVSFQMPLEVLLTHQGETDPSEPDRKKLKTDMKRKDSCTFSAEDVQY</sequence>
<evidence type="ECO:0000313" key="14">
    <source>
        <dbReference type="EMBL" id="CAH1262766.1"/>
    </source>
</evidence>